<evidence type="ECO:0000313" key="6">
    <source>
        <dbReference type="Proteomes" id="UP000663836"/>
    </source>
</evidence>
<dbReference type="GO" id="GO:0004301">
    <property type="term" value="F:epoxide hydrolase activity"/>
    <property type="evidence" value="ECO:0007669"/>
    <property type="project" value="UniProtKB-ARBA"/>
</dbReference>
<accession>A0A818TGU1</accession>
<dbReference type="AlphaFoldDB" id="A0A818TGU1"/>
<evidence type="ECO:0000256" key="1">
    <source>
        <dbReference type="ARBA" id="ARBA00022801"/>
    </source>
</evidence>
<name>A0A818TGU1_9BILA</name>
<evidence type="ECO:0000313" key="5">
    <source>
        <dbReference type="EMBL" id="CAF3686815.1"/>
    </source>
</evidence>
<dbReference type="SUPFAM" id="SSF53474">
    <property type="entry name" value="alpha/beta-Hydrolases"/>
    <property type="match status" value="1"/>
</dbReference>
<dbReference type="PRINTS" id="PR00412">
    <property type="entry name" value="EPOXHYDRLASE"/>
</dbReference>
<evidence type="ECO:0000259" key="3">
    <source>
        <dbReference type="Pfam" id="PF00561"/>
    </source>
</evidence>
<dbReference type="Proteomes" id="UP000663882">
    <property type="component" value="Unassembled WGS sequence"/>
</dbReference>
<comment type="similarity">
    <text evidence="2">Belongs to the AB hydrolase superfamily. Epoxide hydrolase family.</text>
</comment>
<reference evidence="5" key="1">
    <citation type="submission" date="2021-02" db="EMBL/GenBank/DDBJ databases">
        <authorList>
            <person name="Nowell W R."/>
        </authorList>
    </citation>
    <scope>NUCLEOTIDE SEQUENCE</scope>
</reference>
<protein>
    <recommendedName>
        <fullName evidence="3">AB hydrolase-1 domain-containing protein</fullName>
    </recommendedName>
</protein>
<feature type="domain" description="AB hydrolase-1" evidence="3">
    <location>
        <begin position="30"/>
        <end position="309"/>
    </location>
</feature>
<proteinExistence type="inferred from homology"/>
<dbReference type="Pfam" id="PF00561">
    <property type="entry name" value="Abhydrolase_1"/>
    <property type="match status" value="1"/>
</dbReference>
<comment type="caution">
    <text evidence="5">The sequence shown here is derived from an EMBL/GenBank/DDBJ whole genome shotgun (WGS) entry which is preliminary data.</text>
</comment>
<dbReference type="Gene3D" id="3.40.50.1820">
    <property type="entry name" value="alpha/beta hydrolase"/>
    <property type="match status" value="1"/>
</dbReference>
<organism evidence="5 6">
    <name type="scientific">Rotaria sordida</name>
    <dbReference type="NCBI Taxonomy" id="392033"/>
    <lineage>
        <taxon>Eukaryota</taxon>
        <taxon>Metazoa</taxon>
        <taxon>Spiralia</taxon>
        <taxon>Gnathifera</taxon>
        <taxon>Rotifera</taxon>
        <taxon>Eurotatoria</taxon>
        <taxon>Bdelloidea</taxon>
        <taxon>Philodinida</taxon>
        <taxon>Philodinidae</taxon>
        <taxon>Rotaria</taxon>
    </lineage>
</organism>
<sequence length="325" mass="37166">MISLTQTFTVSPGINYEYLHLPAVLNQTSTILFLHGFPSSLHSWRHQIDHFHRLGYGCLAPNLMGYGKTYSPSDFQEYKIKQMVLHLVALLSHLMIDRPVIVVGHDFGTLTASRFALYQPERIQALILLSVGYHAPGLIDVDRAIENAKEVLGYDIYGYWRFFGFDDNAAELIEKNVNSFLDIGFPPSEDALTLWRSDFTPTGKLKQWLQNGKSLPRRASYLTDSDYNVYLGYLLEGMKGKLNWYKAQFNNVNAEDEKDLDPHIRMPTLFIAGLRDAVGAPVLFAAQNTYINDLTVIELNATHWIMEEKAQEVNNAIEEWLKQRF</sequence>
<dbReference type="InterPro" id="IPR029058">
    <property type="entry name" value="AB_hydrolase_fold"/>
</dbReference>
<dbReference type="PRINTS" id="PR00111">
    <property type="entry name" value="ABHYDROLASE"/>
</dbReference>
<dbReference type="EMBL" id="CAJOBD010000551">
    <property type="protein sequence ID" value="CAF3686815.1"/>
    <property type="molecule type" value="Genomic_DNA"/>
</dbReference>
<dbReference type="Proteomes" id="UP000663836">
    <property type="component" value="Unassembled WGS sequence"/>
</dbReference>
<evidence type="ECO:0000313" key="4">
    <source>
        <dbReference type="EMBL" id="CAF1495713.1"/>
    </source>
</evidence>
<dbReference type="PANTHER" id="PTHR43329">
    <property type="entry name" value="EPOXIDE HYDROLASE"/>
    <property type="match status" value="1"/>
</dbReference>
<gene>
    <name evidence="5" type="ORF">JBS370_LOCUS8575</name>
    <name evidence="4" type="ORF">RFH988_LOCUS38577</name>
</gene>
<dbReference type="OrthoDB" id="408373at2759"/>
<keyword evidence="1" id="KW-0378">Hydrolase</keyword>
<dbReference type="EMBL" id="CAJNOO010009980">
    <property type="protein sequence ID" value="CAF1495713.1"/>
    <property type="molecule type" value="Genomic_DNA"/>
</dbReference>
<dbReference type="InterPro" id="IPR000073">
    <property type="entry name" value="AB_hydrolase_1"/>
</dbReference>
<dbReference type="InterPro" id="IPR000639">
    <property type="entry name" value="Epox_hydrolase-like"/>
</dbReference>
<evidence type="ECO:0000256" key="2">
    <source>
        <dbReference type="ARBA" id="ARBA00038334"/>
    </source>
</evidence>